<feature type="transmembrane region" description="Helical" evidence="1">
    <location>
        <begin position="12"/>
        <end position="34"/>
    </location>
</feature>
<dbReference type="InParanoid" id="B4DAQ7"/>
<keyword evidence="1" id="KW-0472">Membrane</keyword>
<dbReference type="SUPFAM" id="SSF54523">
    <property type="entry name" value="Pili subunits"/>
    <property type="match status" value="1"/>
</dbReference>
<keyword evidence="3" id="KW-1185">Reference proteome</keyword>
<evidence type="ECO:0008006" key="4">
    <source>
        <dbReference type="Google" id="ProtNLM"/>
    </source>
</evidence>
<dbReference type="Proteomes" id="UP000005824">
    <property type="component" value="Unassembled WGS sequence"/>
</dbReference>
<reference evidence="2 3" key="1">
    <citation type="journal article" date="2011" name="J. Bacteriol.">
        <title>Genome sequence of Chthoniobacter flavus Ellin428, an aerobic heterotrophic soil bacterium.</title>
        <authorList>
            <person name="Kant R."/>
            <person name="van Passel M.W."/>
            <person name="Palva A."/>
            <person name="Lucas S."/>
            <person name="Lapidus A."/>
            <person name="Glavina Del Rio T."/>
            <person name="Dalin E."/>
            <person name="Tice H."/>
            <person name="Bruce D."/>
            <person name="Goodwin L."/>
            <person name="Pitluck S."/>
            <person name="Larimer F.W."/>
            <person name="Land M.L."/>
            <person name="Hauser L."/>
            <person name="Sangwan P."/>
            <person name="de Vos W.M."/>
            <person name="Janssen P.H."/>
            <person name="Smidt H."/>
        </authorList>
    </citation>
    <scope>NUCLEOTIDE SEQUENCE [LARGE SCALE GENOMIC DNA]</scope>
    <source>
        <strain evidence="2 3">Ellin428</strain>
    </source>
</reference>
<dbReference type="AlphaFoldDB" id="B4DAQ7"/>
<dbReference type="EMBL" id="ABVL01000032">
    <property type="protein sequence ID" value="EDY16467.1"/>
    <property type="molecule type" value="Genomic_DNA"/>
</dbReference>
<evidence type="ECO:0000313" key="3">
    <source>
        <dbReference type="Proteomes" id="UP000005824"/>
    </source>
</evidence>
<dbReference type="InterPro" id="IPR045584">
    <property type="entry name" value="Pilin-like"/>
</dbReference>
<sequence>MKTSKRKLGGAYLAFTLVELMVSTAIISLLMVILTTMVNQFSQTWRYASSKVEAFQAARDGFESMTRKLSQATLNTYWDLYYVNIGGRQAPKDFLRQSQLRFISGSIAKLAPDSNRFTHGVFFQAPLGVVEDRAGLGSMKNLLNTWGYFVEEGDDTLLRPSFLQGRVPIRRRGRLMELMQPAEAMSVYDLDPKGAPSPVTGDQLRWFRTALEGSSRPVRSIAENIVGLIIWPKLSAMDSNARRDLGRSPLSPNYTYDSSLLSFKSARFGSATSPIILNEGAKVTNPNDPTDAATINPKNQLPPIVQVTLVAIDEQSAARIEDRGASGNFHQFTDGLFQVACAPGTRSNQQTQYDSDIKTMEQRLVNAKVTYRIFTTNVLIRGAKWSVAQTK</sequence>
<organism evidence="2 3">
    <name type="scientific">Chthoniobacter flavus Ellin428</name>
    <dbReference type="NCBI Taxonomy" id="497964"/>
    <lineage>
        <taxon>Bacteria</taxon>
        <taxon>Pseudomonadati</taxon>
        <taxon>Verrucomicrobiota</taxon>
        <taxon>Spartobacteria</taxon>
        <taxon>Chthoniobacterales</taxon>
        <taxon>Chthoniobacteraceae</taxon>
        <taxon>Chthoniobacter</taxon>
    </lineage>
</organism>
<evidence type="ECO:0000313" key="2">
    <source>
        <dbReference type="EMBL" id="EDY16467.1"/>
    </source>
</evidence>
<keyword evidence="1" id="KW-1133">Transmembrane helix</keyword>
<proteinExistence type="predicted"/>
<comment type="caution">
    <text evidence="2">The sequence shown here is derived from an EMBL/GenBank/DDBJ whole genome shotgun (WGS) entry which is preliminary data.</text>
</comment>
<gene>
    <name evidence="2" type="ORF">CfE428DRAFT_5998</name>
</gene>
<dbReference type="STRING" id="497964.CfE428DRAFT_5998"/>
<evidence type="ECO:0000256" key="1">
    <source>
        <dbReference type="SAM" id="Phobius"/>
    </source>
</evidence>
<name>B4DAQ7_9BACT</name>
<protein>
    <recommendedName>
        <fullName evidence="4">Verru_Chthon cassette protein C</fullName>
    </recommendedName>
</protein>
<keyword evidence="1" id="KW-0812">Transmembrane</keyword>
<accession>B4DAQ7</accession>